<dbReference type="AlphaFoldDB" id="A0A061S0D2"/>
<reference evidence="1" key="1">
    <citation type="submission" date="2014-05" db="EMBL/GenBank/DDBJ databases">
        <title>The transcriptome of the halophilic microalga Tetraselmis sp. GSL018 isolated from the Great Salt Lake, Utah.</title>
        <authorList>
            <person name="Jinkerson R.E."/>
            <person name="D'Adamo S."/>
            <person name="Posewitz M.C."/>
        </authorList>
    </citation>
    <scope>NUCLEOTIDE SEQUENCE</scope>
    <source>
        <strain evidence="1">GSL018</strain>
    </source>
</reference>
<dbReference type="EMBL" id="GBEZ01009090">
    <property type="protein sequence ID" value="JAC76479.1"/>
    <property type="molecule type" value="Transcribed_RNA"/>
</dbReference>
<proteinExistence type="predicted"/>
<organism evidence="1">
    <name type="scientific">Tetraselmis sp. GSL018</name>
    <dbReference type="NCBI Taxonomy" id="582737"/>
    <lineage>
        <taxon>Eukaryota</taxon>
        <taxon>Viridiplantae</taxon>
        <taxon>Chlorophyta</taxon>
        <taxon>core chlorophytes</taxon>
        <taxon>Chlorodendrophyceae</taxon>
        <taxon>Chlorodendrales</taxon>
        <taxon>Chlorodendraceae</taxon>
        <taxon>Tetraselmis</taxon>
    </lineage>
</organism>
<evidence type="ECO:0000313" key="1">
    <source>
        <dbReference type="EMBL" id="JAC76479.1"/>
    </source>
</evidence>
<accession>A0A061S0D2</accession>
<feature type="non-terminal residue" evidence="1">
    <location>
        <position position="91"/>
    </location>
</feature>
<name>A0A061S0D2_9CHLO</name>
<gene>
    <name evidence="1" type="ORF">TSPGSL018_20040</name>
</gene>
<sequence length="91" mass="9516">MDMTSVGVGAKLRKEAFAGKFHAVLSCWPPLSIEAGASESCNRFLSVALPFLASDPLAIMAIGLDVKSEPHLKAVIAALSEAPLKVAIELP</sequence>
<protein>
    <submittedName>
        <fullName evidence="1">Uncharacterized protein</fullName>
    </submittedName>
</protein>